<protein>
    <recommendedName>
        <fullName evidence="6">Pre-rRNA-processing protein TSR2 homolog</fullName>
    </recommendedName>
</protein>
<accession>R0GXB4</accession>
<dbReference type="STRING" id="81985.R0GXB4"/>
<comment type="similarity">
    <text evidence="1">Belongs to the TSR2 family.</text>
</comment>
<keyword evidence="5" id="KW-1185">Reference proteome</keyword>
<dbReference type="Pfam" id="PF10273">
    <property type="entry name" value="WGG"/>
    <property type="match status" value="1"/>
</dbReference>
<dbReference type="GO" id="GO:0006364">
    <property type="term" value="P:rRNA processing"/>
    <property type="evidence" value="ECO:0007669"/>
    <property type="project" value="UniProtKB-KW"/>
</dbReference>
<evidence type="ECO:0000256" key="1">
    <source>
        <dbReference type="ARBA" id="ARBA00006524"/>
    </source>
</evidence>
<evidence type="ECO:0000256" key="3">
    <source>
        <dbReference type="SAM" id="MobiDB-lite"/>
    </source>
</evidence>
<dbReference type="KEGG" id="crb:17881835"/>
<keyword evidence="2" id="KW-0698">rRNA processing</keyword>
<feature type="region of interest" description="Disordered" evidence="3">
    <location>
        <begin position="145"/>
        <end position="220"/>
    </location>
</feature>
<name>R0GXB4_9BRAS</name>
<dbReference type="Proteomes" id="UP000029121">
    <property type="component" value="Unassembled WGS sequence"/>
</dbReference>
<feature type="non-terminal residue" evidence="4">
    <location>
        <position position="1"/>
    </location>
</feature>
<dbReference type="InterPro" id="IPR019398">
    <property type="entry name" value="Pre-rRNA_process_TSR2"/>
</dbReference>
<dbReference type="eggNOG" id="KOG4032">
    <property type="taxonomic scope" value="Eukaryota"/>
</dbReference>
<evidence type="ECO:0000313" key="4">
    <source>
        <dbReference type="EMBL" id="EOA21519.1"/>
    </source>
</evidence>
<organism evidence="4 5">
    <name type="scientific">Capsella rubella</name>
    <dbReference type="NCBI Taxonomy" id="81985"/>
    <lineage>
        <taxon>Eukaryota</taxon>
        <taxon>Viridiplantae</taxon>
        <taxon>Streptophyta</taxon>
        <taxon>Embryophyta</taxon>
        <taxon>Tracheophyta</taxon>
        <taxon>Spermatophyta</taxon>
        <taxon>Magnoliopsida</taxon>
        <taxon>eudicotyledons</taxon>
        <taxon>Gunneridae</taxon>
        <taxon>Pentapetalae</taxon>
        <taxon>rosids</taxon>
        <taxon>malvids</taxon>
        <taxon>Brassicales</taxon>
        <taxon>Brassicaceae</taxon>
        <taxon>Camelineae</taxon>
        <taxon>Capsella</taxon>
    </lineage>
</organism>
<proteinExistence type="inferred from homology"/>
<dbReference type="AlphaFoldDB" id="R0GXB4"/>
<sequence length="220" mass="24289">PNLLCSSSRRSFDTSGTRMNQNANVPVEVMREEEVAILHEGIGLILSRWTALTAAVEMGWGGKGSLVIAEQTISQVFDHFTLSKDPTDYDRLFDILENSLNQLNTVAEDGSLEEVTESLLDLYYECCEGDFKIVEKLRATKSKASSSVVKVANGNDEDDEESDDDDDEDTEMSNDQTTDMMVDASEDSSNCKQEAMPVDEPAADDGWTVVPSRKNKGKKN</sequence>
<gene>
    <name evidence="4" type="ORF">CARUB_v10001923mg</name>
</gene>
<dbReference type="PANTHER" id="PTHR21250">
    <property type="entry name" value="PRE-RRNA-PROCESSING PROTEIN TSR2 HOMOLOG"/>
    <property type="match status" value="1"/>
</dbReference>
<feature type="compositionally biased region" description="Acidic residues" evidence="3">
    <location>
        <begin position="155"/>
        <end position="172"/>
    </location>
</feature>
<evidence type="ECO:0000256" key="2">
    <source>
        <dbReference type="ARBA" id="ARBA00022552"/>
    </source>
</evidence>
<dbReference type="OrthoDB" id="263560at2759"/>
<evidence type="ECO:0000313" key="5">
    <source>
        <dbReference type="Proteomes" id="UP000029121"/>
    </source>
</evidence>
<dbReference type="EMBL" id="KB870810">
    <property type="protein sequence ID" value="EOA21519.1"/>
    <property type="molecule type" value="Genomic_DNA"/>
</dbReference>
<evidence type="ECO:0008006" key="6">
    <source>
        <dbReference type="Google" id="ProtNLM"/>
    </source>
</evidence>
<reference evidence="5" key="1">
    <citation type="journal article" date="2013" name="Nat. Genet.">
        <title>The Capsella rubella genome and the genomic consequences of rapid mating system evolution.</title>
        <authorList>
            <person name="Slotte T."/>
            <person name="Hazzouri K.M."/>
            <person name="Agren J.A."/>
            <person name="Koenig D."/>
            <person name="Maumus F."/>
            <person name="Guo Y.L."/>
            <person name="Steige K."/>
            <person name="Platts A.E."/>
            <person name="Escobar J.S."/>
            <person name="Newman L.K."/>
            <person name="Wang W."/>
            <person name="Mandakova T."/>
            <person name="Vello E."/>
            <person name="Smith L.M."/>
            <person name="Henz S.R."/>
            <person name="Steffen J."/>
            <person name="Takuno S."/>
            <person name="Brandvain Y."/>
            <person name="Coop G."/>
            <person name="Andolfatto P."/>
            <person name="Hu T.T."/>
            <person name="Blanchette M."/>
            <person name="Clark R.M."/>
            <person name="Quesneville H."/>
            <person name="Nordborg M."/>
            <person name="Gaut B.S."/>
            <person name="Lysak M.A."/>
            <person name="Jenkins J."/>
            <person name="Grimwood J."/>
            <person name="Chapman J."/>
            <person name="Prochnik S."/>
            <person name="Shu S."/>
            <person name="Rokhsar D."/>
            <person name="Schmutz J."/>
            <person name="Weigel D."/>
            <person name="Wright S.I."/>
        </authorList>
    </citation>
    <scope>NUCLEOTIDE SEQUENCE [LARGE SCALE GENOMIC DNA]</scope>
    <source>
        <strain evidence="5">cv. Monte Gargano</strain>
    </source>
</reference>